<comment type="caution">
    <text evidence="1">The sequence shown here is derived from an EMBL/GenBank/DDBJ whole genome shotgun (WGS) entry which is preliminary data.</text>
</comment>
<proteinExistence type="predicted"/>
<evidence type="ECO:0000313" key="1">
    <source>
        <dbReference type="EMBL" id="KAG8173832.1"/>
    </source>
</evidence>
<accession>A0AAV6TPB1</accession>
<dbReference type="Proteomes" id="UP000827092">
    <property type="component" value="Unassembled WGS sequence"/>
</dbReference>
<gene>
    <name evidence="1" type="ORF">JTE90_016321</name>
</gene>
<evidence type="ECO:0008006" key="3">
    <source>
        <dbReference type="Google" id="ProtNLM"/>
    </source>
</evidence>
<dbReference type="EMBL" id="JAFNEN010001470">
    <property type="protein sequence ID" value="KAG8173832.1"/>
    <property type="molecule type" value="Genomic_DNA"/>
</dbReference>
<dbReference type="Gene3D" id="3.40.50.300">
    <property type="entry name" value="P-loop containing nucleotide triphosphate hydrolases"/>
    <property type="match status" value="1"/>
</dbReference>
<name>A0AAV6TPB1_9ARAC</name>
<keyword evidence="2" id="KW-1185">Reference proteome</keyword>
<dbReference type="SUPFAM" id="SSF52540">
    <property type="entry name" value="P-loop containing nucleoside triphosphate hydrolases"/>
    <property type="match status" value="1"/>
</dbReference>
<reference evidence="1 2" key="1">
    <citation type="journal article" date="2022" name="Nat. Ecol. Evol.">
        <title>A masculinizing supergene underlies an exaggerated male reproductive morph in a spider.</title>
        <authorList>
            <person name="Hendrickx F."/>
            <person name="De Corte Z."/>
            <person name="Sonet G."/>
            <person name="Van Belleghem S.M."/>
            <person name="Kostlbacher S."/>
            <person name="Vangestel C."/>
        </authorList>
    </citation>
    <scope>NUCLEOTIDE SEQUENCE [LARGE SCALE GENOMIC DNA]</scope>
    <source>
        <strain evidence="1">W744_W776</strain>
    </source>
</reference>
<dbReference type="AlphaFoldDB" id="A0AAV6TPB1"/>
<organism evidence="1 2">
    <name type="scientific">Oedothorax gibbosus</name>
    <dbReference type="NCBI Taxonomy" id="931172"/>
    <lineage>
        <taxon>Eukaryota</taxon>
        <taxon>Metazoa</taxon>
        <taxon>Ecdysozoa</taxon>
        <taxon>Arthropoda</taxon>
        <taxon>Chelicerata</taxon>
        <taxon>Arachnida</taxon>
        <taxon>Araneae</taxon>
        <taxon>Araneomorphae</taxon>
        <taxon>Entelegynae</taxon>
        <taxon>Araneoidea</taxon>
        <taxon>Linyphiidae</taxon>
        <taxon>Erigoninae</taxon>
        <taxon>Oedothorax</taxon>
    </lineage>
</organism>
<evidence type="ECO:0000313" key="2">
    <source>
        <dbReference type="Proteomes" id="UP000827092"/>
    </source>
</evidence>
<protein>
    <recommendedName>
        <fullName evidence="3">ATP-dependent DNA helicase</fullName>
    </recommendedName>
</protein>
<sequence length="155" mass="17753">MTHEWKHPCYEIGFQKQVDTLTPSQLAFPYLLHAWLLQPAHQLVLVAGGPGSGKTYTVTQCLNHVQIPQLRMAYTARVACKMQGQTIHSALKLDWSKESALDKLFKELELETDSQVCIQKSNGLMQEFRCFARPQVVIIDEIGMVAHWLVYWIIQ</sequence>
<dbReference type="InterPro" id="IPR027417">
    <property type="entry name" value="P-loop_NTPase"/>
</dbReference>
<dbReference type="Pfam" id="PF13245">
    <property type="entry name" value="AAA_19"/>
    <property type="match status" value="1"/>
</dbReference>